<evidence type="ECO:0000313" key="2">
    <source>
        <dbReference type="Proteomes" id="UP001329915"/>
    </source>
</evidence>
<gene>
    <name evidence="1" type="ORF">MFMK1_002939</name>
</gene>
<reference evidence="1 2" key="1">
    <citation type="submission" date="2023-04" db="EMBL/GenBank/DDBJ databases">
        <authorList>
            <person name="Hsu D."/>
        </authorList>
    </citation>
    <scope>NUCLEOTIDE SEQUENCE [LARGE SCALE GENOMIC DNA]</scope>
    <source>
        <strain evidence="1 2">MK1</strain>
    </source>
</reference>
<dbReference type="RefSeq" id="WP_366922477.1">
    <property type="nucleotide sequence ID" value="NZ_CP121694.1"/>
</dbReference>
<dbReference type="SUPFAM" id="SSF47598">
    <property type="entry name" value="Ribbon-helix-helix"/>
    <property type="match status" value="1"/>
</dbReference>
<protein>
    <submittedName>
        <fullName evidence="1">CopG family transcriptional regulator</fullName>
    </submittedName>
</protein>
<keyword evidence="2" id="KW-1185">Reference proteome</keyword>
<accession>A0AAU0US97</accession>
<sequence length="80" mass="9193">MERQNVTLSVPKEILQKIKHLAVDKRTSVSALLVKALEETVRKDEAFQTAKSRQLALMEQGFDLGIEGKINYNRDDLHER</sequence>
<evidence type="ECO:0000313" key="1">
    <source>
        <dbReference type="EMBL" id="WRO23091.1"/>
    </source>
</evidence>
<dbReference type="KEGG" id="dbc:MFMK1_002939"/>
<dbReference type="Proteomes" id="UP001329915">
    <property type="component" value="Chromosome"/>
</dbReference>
<name>A0AAU0US97_9FIRM</name>
<organism evidence="1 2">
    <name type="scientific">Metallumcola ferriviriculae</name>
    <dbReference type="NCBI Taxonomy" id="3039180"/>
    <lineage>
        <taxon>Bacteria</taxon>
        <taxon>Bacillati</taxon>
        <taxon>Bacillota</taxon>
        <taxon>Clostridia</taxon>
        <taxon>Neomoorellales</taxon>
        <taxon>Desulfitibacteraceae</taxon>
        <taxon>Metallumcola</taxon>
    </lineage>
</organism>
<dbReference type="AlphaFoldDB" id="A0AAU0US97"/>
<proteinExistence type="predicted"/>
<dbReference type="GO" id="GO:0006355">
    <property type="term" value="P:regulation of DNA-templated transcription"/>
    <property type="evidence" value="ECO:0007669"/>
    <property type="project" value="InterPro"/>
</dbReference>
<dbReference type="EMBL" id="CP121694">
    <property type="protein sequence ID" value="WRO23091.1"/>
    <property type="molecule type" value="Genomic_DNA"/>
</dbReference>
<dbReference type="InterPro" id="IPR010985">
    <property type="entry name" value="Ribbon_hlx_hlx"/>
</dbReference>